<evidence type="ECO:0000256" key="1">
    <source>
        <dbReference type="ARBA" id="ARBA00004651"/>
    </source>
</evidence>
<feature type="transmembrane region" description="Helical" evidence="10">
    <location>
        <begin position="12"/>
        <end position="35"/>
    </location>
</feature>
<comment type="subcellular location">
    <subcellularLocation>
        <location evidence="1">Cell membrane</location>
        <topology evidence="1">Multi-pass membrane protein</topology>
    </subcellularLocation>
</comment>
<evidence type="ECO:0000256" key="2">
    <source>
        <dbReference type="ARBA" id="ARBA00010663"/>
    </source>
</evidence>
<reference evidence="12 13" key="1">
    <citation type="submission" date="2014-07" db="EMBL/GenBank/DDBJ databases">
        <title>Genomic and transcriptomic analysis on Apis cerana provide comprehensive insights into honey bee biology.</title>
        <authorList>
            <person name="Diao Q."/>
            <person name="Sun L."/>
            <person name="Zheng H."/>
            <person name="Zheng H."/>
            <person name="Xu S."/>
            <person name="Wang S."/>
            <person name="Zeng Z."/>
            <person name="Hu F."/>
            <person name="Su S."/>
            <person name="Wu J."/>
        </authorList>
    </citation>
    <scope>NUCLEOTIDE SEQUENCE [LARGE SCALE GENOMIC DNA]</scope>
    <source>
        <tissue evidence="12">Pupae without intestine</tissue>
    </source>
</reference>
<dbReference type="GO" id="GO:0004995">
    <property type="term" value="F:tachykinin receptor activity"/>
    <property type="evidence" value="ECO:0007669"/>
    <property type="project" value="InterPro"/>
</dbReference>
<keyword evidence="8 12" id="KW-0675">Receptor</keyword>
<evidence type="ECO:0000256" key="5">
    <source>
        <dbReference type="ARBA" id="ARBA00022989"/>
    </source>
</evidence>
<proteinExistence type="inferred from homology"/>
<dbReference type="PANTHER" id="PTHR46925">
    <property type="entry name" value="G-PROTEIN COUPLED RECEPTOR TKR-1-RELATED"/>
    <property type="match status" value="1"/>
</dbReference>
<feature type="transmembrane region" description="Helical" evidence="10">
    <location>
        <begin position="68"/>
        <end position="91"/>
    </location>
</feature>
<gene>
    <name evidence="12" type="ORF">APICC_08659</name>
</gene>
<accession>A0A2A3E4S7</accession>
<sequence>MNPLRPRMGKRATICIAIVIWIVGAVLSLPMLLFYRTYTQNFVNGEVRVVCYGDFPNRDDNGLSYDEYLYNVIFMVLTYVLPIGSMTFTYARIGLELWGSQSIGENTAGQLEGIRSKRRVRGKNDDRGGTNICDMLVTFSRVLHHNVVFSGGYE</sequence>
<dbReference type="EMBL" id="KZ288383">
    <property type="protein sequence ID" value="PBC26494.1"/>
    <property type="molecule type" value="Genomic_DNA"/>
</dbReference>
<evidence type="ECO:0000256" key="3">
    <source>
        <dbReference type="ARBA" id="ARBA00022475"/>
    </source>
</evidence>
<comment type="similarity">
    <text evidence="2">Belongs to the G-protein coupled receptor 1 family.</text>
</comment>
<dbReference type="InterPro" id="IPR001681">
    <property type="entry name" value="Neurokn_rcpt"/>
</dbReference>
<dbReference type="Gene3D" id="1.20.1070.10">
    <property type="entry name" value="Rhodopsin 7-helix transmembrane proteins"/>
    <property type="match status" value="1"/>
</dbReference>
<dbReference type="PANTHER" id="PTHR46925:SF2">
    <property type="entry name" value="G-PROTEIN COUPLED RECEPTOR TKR-1-RELATED"/>
    <property type="match status" value="1"/>
</dbReference>
<organism evidence="12 13">
    <name type="scientific">Apis cerana cerana</name>
    <name type="common">Oriental honeybee</name>
    <dbReference type="NCBI Taxonomy" id="94128"/>
    <lineage>
        <taxon>Eukaryota</taxon>
        <taxon>Metazoa</taxon>
        <taxon>Ecdysozoa</taxon>
        <taxon>Arthropoda</taxon>
        <taxon>Hexapoda</taxon>
        <taxon>Insecta</taxon>
        <taxon>Pterygota</taxon>
        <taxon>Neoptera</taxon>
        <taxon>Endopterygota</taxon>
        <taxon>Hymenoptera</taxon>
        <taxon>Apocrita</taxon>
        <taxon>Aculeata</taxon>
        <taxon>Apoidea</taxon>
        <taxon>Anthophila</taxon>
        <taxon>Apidae</taxon>
        <taxon>Apis</taxon>
    </lineage>
</organism>
<dbReference type="PROSITE" id="PS50262">
    <property type="entry name" value="G_PROTEIN_RECEP_F1_2"/>
    <property type="match status" value="1"/>
</dbReference>
<feature type="domain" description="G-protein coupled receptors family 1 profile" evidence="11">
    <location>
        <begin position="1"/>
        <end position="154"/>
    </location>
</feature>
<name>A0A2A3E4S7_APICC</name>
<keyword evidence="7 10" id="KW-0472">Membrane</keyword>
<evidence type="ECO:0000259" key="11">
    <source>
        <dbReference type="PROSITE" id="PS50262"/>
    </source>
</evidence>
<evidence type="ECO:0000313" key="12">
    <source>
        <dbReference type="EMBL" id="PBC26494.1"/>
    </source>
</evidence>
<dbReference type="Pfam" id="PF00001">
    <property type="entry name" value="7tm_1"/>
    <property type="match status" value="1"/>
</dbReference>
<evidence type="ECO:0000256" key="10">
    <source>
        <dbReference type="SAM" id="Phobius"/>
    </source>
</evidence>
<dbReference type="AlphaFoldDB" id="A0A2A3E4S7"/>
<dbReference type="InterPro" id="IPR000276">
    <property type="entry name" value="GPCR_Rhodpsn"/>
</dbReference>
<evidence type="ECO:0000256" key="6">
    <source>
        <dbReference type="ARBA" id="ARBA00023040"/>
    </source>
</evidence>
<dbReference type="OrthoDB" id="5981855at2759"/>
<evidence type="ECO:0000256" key="7">
    <source>
        <dbReference type="ARBA" id="ARBA00023136"/>
    </source>
</evidence>
<keyword evidence="6" id="KW-0297">G-protein coupled receptor</keyword>
<evidence type="ECO:0000256" key="9">
    <source>
        <dbReference type="ARBA" id="ARBA00023224"/>
    </source>
</evidence>
<keyword evidence="9" id="KW-0807">Transducer</keyword>
<dbReference type="SUPFAM" id="SSF81321">
    <property type="entry name" value="Family A G protein-coupled receptor-like"/>
    <property type="match status" value="1"/>
</dbReference>
<evidence type="ECO:0000313" key="13">
    <source>
        <dbReference type="Proteomes" id="UP000242457"/>
    </source>
</evidence>
<protein>
    <submittedName>
        <fullName evidence="12">Tachykinin peptides receptor 99D</fullName>
    </submittedName>
</protein>
<dbReference type="Proteomes" id="UP000242457">
    <property type="component" value="Unassembled WGS sequence"/>
</dbReference>
<keyword evidence="4 10" id="KW-0812">Transmembrane</keyword>
<keyword evidence="5 10" id="KW-1133">Transmembrane helix</keyword>
<dbReference type="GO" id="GO:0005886">
    <property type="term" value="C:plasma membrane"/>
    <property type="evidence" value="ECO:0007669"/>
    <property type="project" value="UniProtKB-SubCell"/>
</dbReference>
<evidence type="ECO:0000256" key="8">
    <source>
        <dbReference type="ARBA" id="ARBA00023170"/>
    </source>
</evidence>
<keyword evidence="3" id="KW-1003">Cell membrane</keyword>
<evidence type="ECO:0000256" key="4">
    <source>
        <dbReference type="ARBA" id="ARBA00022692"/>
    </source>
</evidence>
<dbReference type="STRING" id="94128.A0A2A3E4S7"/>
<keyword evidence="13" id="KW-1185">Reference proteome</keyword>
<dbReference type="InterPro" id="IPR017452">
    <property type="entry name" value="GPCR_Rhodpsn_7TM"/>
</dbReference>